<reference evidence="2 3" key="1">
    <citation type="submission" date="2022-12" db="EMBL/GenBank/DDBJ databases">
        <title>Chromosome-scale assembly of the Ensete ventricosum genome.</title>
        <authorList>
            <person name="Dussert Y."/>
            <person name="Stocks J."/>
            <person name="Wendawek A."/>
            <person name="Woldeyes F."/>
            <person name="Nichols R.A."/>
            <person name="Borrell J.S."/>
        </authorList>
    </citation>
    <scope>NUCLEOTIDE SEQUENCE [LARGE SCALE GENOMIC DNA]</scope>
    <source>
        <strain evidence="3">cv. Maze</strain>
        <tissue evidence="2">Seeds</tissue>
    </source>
</reference>
<keyword evidence="3" id="KW-1185">Reference proteome</keyword>
<gene>
    <name evidence="2" type="ORF">OPV22_022086</name>
</gene>
<sequence length="100" mass="11072">MPAAGNPTHITQIRTAILCHVICAESCQFMTASWLAASGVHECSLLRRSPWYKAAKRLSRRSQGERSNAEPKPNPKNITKRSRSAPLPLGIARVLEFFAN</sequence>
<dbReference type="Proteomes" id="UP001222027">
    <property type="component" value="Unassembled WGS sequence"/>
</dbReference>
<organism evidence="2 3">
    <name type="scientific">Ensete ventricosum</name>
    <name type="common">Abyssinian banana</name>
    <name type="synonym">Musa ensete</name>
    <dbReference type="NCBI Taxonomy" id="4639"/>
    <lineage>
        <taxon>Eukaryota</taxon>
        <taxon>Viridiplantae</taxon>
        <taxon>Streptophyta</taxon>
        <taxon>Embryophyta</taxon>
        <taxon>Tracheophyta</taxon>
        <taxon>Spermatophyta</taxon>
        <taxon>Magnoliopsida</taxon>
        <taxon>Liliopsida</taxon>
        <taxon>Zingiberales</taxon>
        <taxon>Musaceae</taxon>
        <taxon>Ensete</taxon>
    </lineage>
</organism>
<evidence type="ECO:0000313" key="2">
    <source>
        <dbReference type="EMBL" id="KAJ8478359.1"/>
    </source>
</evidence>
<evidence type="ECO:0000313" key="3">
    <source>
        <dbReference type="Proteomes" id="UP001222027"/>
    </source>
</evidence>
<evidence type="ECO:0000256" key="1">
    <source>
        <dbReference type="SAM" id="MobiDB-lite"/>
    </source>
</evidence>
<dbReference type="EMBL" id="JAQQAF010000006">
    <property type="protein sequence ID" value="KAJ8478359.1"/>
    <property type="molecule type" value="Genomic_DNA"/>
</dbReference>
<feature type="region of interest" description="Disordered" evidence="1">
    <location>
        <begin position="57"/>
        <end position="85"/>
    </location>
</feature>
<name>A0AAV8QTH7_ENSVE</name>
<comment type="caution">
    <text evidence="2">The sequence shown here is derived from an EMBL/GenBank/DDBJ whole genome shotgun (WGS) entry which is preliminary data.</text>
</comment>
<dbReference type="AlphaFoldDB" id="A0AAV8QTH7"/>
<protein>
    <submittedName>
        <fullName evidence="2">Uncharacterized protein</fullName>
    </submittedName>
</protein>
<proteinExistence type="predicted"/>
<accession>A0AAV8QTH7</accession>